<name>A0A915HRU0_ROMCU</name>
<dbReference type="Proteomes" id="UP000887565">
    <property type="component" value="Unplaced"/>
</dbReference>
<keyword evidence="2" id="KW-1185">Reference proteome</keyword>
<protein>
    <submittedName>
        <fullName evidence="3">Mos1 transposase HTH domain-containing protein</fullName>
    </submittedName>
</protein>
<proteinExistence type="predicted"/>
<evidence type="ECO:0000313" key="2">
    <source>
        <dbReference type="Proteomes" id="UP000887565"/>
    </source>
</evidence>
<dbReference type="InterPro" id="IPR041426">
    <property type="entry name" value="Mos1_HTH"/>
</dbReference>
<reference evidence="3" key="1">
    <citation type="submission" date="2022-11" db="UniProtKB">
        <authorList>
            <consortium name="WormBaseParasite"/>
        </authorList>
    </citation>
    <scope>IDENTIFICATION</scope>
</reference>
<dbReference type="WBParaSite" id="nRc.2.0.1.t04454-RA">
    <property type="protein sequence ID" value="nRc.2.0.1.t04454-RA"/>
    <property type="gene ID" value="nRc.2.0.1.g04454"/>
</dbReference>
<organism evidence="2 3">
    <name type="scientific">Romanomermis culicivorax</name>
    <name type="common">Nematode worm</name>
    <dbReference type="NCBI Taxonomy" id="13658"/>
    <lineage>
        <taxon>Eukaryota</taxon>
        <taxon>Metazoa</taxon>
        <taxon>Ecdysozoa</taxon>
        <taxon>Nematoda</taxon>
        <taxon>Enoplea</taxon>
        <taxon>Dorylaimia</taxon>
        <taxon>Mermithida</taxon>
        <taxon>Mermithoidea</taxon>
        <taxon>Mermithidae</taxon>
        <taxon>Romanomermis</taxon>
    </lineage>
</organism>
<dbReference type="AlphaFoldDB" id="A0A915HRU0"/>
<evidence type="ECO:0000259" key="1">
    <source>
        <dbReference type="Pfam" id="PF17906"/>
    </source>
</evidence>
<accession>A0A915HRU0</accession>
<feature type="domain" description="Mos1 transposase HTH" evidence="1">
    <location>
        <begin position="15"/>
        <end position="54"/>
    </location>
</feature>
<evidence type="ECO:0000313" key="3">
    <source>
        <dbReference type="WBParaSite" id="nRc.2.0.1.t04454-RA"/>
    </source>
</evidence>
<dbReference type="Pfam" id="PF17906">
    <property type="entry name" value="HTH_48"/>
    <property type="match status" value="1"/>
</dbReference>
<sequence length="87" mass="9911">MSQNLNIEQCCVIGYWMREDVKVAEIHQKLVDIYGANALGFSTIKHWISLFKTGRESFQDDPGHLEVIGNNRVTFQVADSRLTSQIV</sequence>